<evidence type="ECO:0008006" key="4">
    <source>
        <dbReference type="Google" id="ProtNLM"/>
    </source>
</evidence>
<feature type="region of interest" description="Disordered" evidence="1">
    <location>
        <begin position="1"/>
        <end position="129"/>
    </location>
</feature>
<dbReference type="RefSeq" id="WP_272736295.1">
    <property type="nucleotide sequence ID" value="NZ_CP116942.1"/>
</dbReference>
<feature type="compositionally biased region" description="Basic and acidic residues" evidence="1">
    <location>
        <begin position="120"/>
        <end position="129"/>
    </location>
</feature>
<feature type="compositionally biased region" description="Low complexity" evidence="1">
    <location>
        <begin position="27"/>
        <end position="43"/>
    </location>
</feature>
<evidence type="ECO:0000256" key="1">
    <source>
        <dbReference type="SAM" id="MobiDB-lite"/>
    </source>
</evidence>
<proteinExistence type="predicted"/>
<feature type="compositionally biased region" description="Acidic residues" evidence="1">
    <location>
        <begin position="52"/>
        <end position="63"/>
    </location>
</feature>
<organism evidence="2 3">
    <name type="scientific">Iamia majanohamensis</name>
    <dbReference type="NCBI Taxonomy" id="467976"/>
    <lineage>
        <taxon>Bacteria</taxon>
        <taxon>Bacillati</taxon>
        <taxon>Actinomycetota</taxon>
        <taxon>Acidimicrobiia</taxon>
        <taxon>Acidimicrobiales</taxon>
        <taxon>Iamiaceae</taxon>
        <taxon>Iamia</taxon>
    </lineage>
</organism>
<dbReference type="AlphaFoldDB" id="A0AAF0BV62"/>
<protein>
    <recommendedName>
        <fullName evidence="4">DUF5709 domain-containing protein</fullName>
    </recommendedName>
</protein>
<dbReference type="Proteomes" id="UP001216390">
    <property type="component" value="Chromosome"/>
</dbReference>
<name>A0AAF0BV62_9ACTN</name>
<dbReference type="KEGG" id="ima:PO878_19975"/>
<sequence>MASDQPGEPLDDDRTSGAPYPPEHPLGADAYGTTAAEEAAGEPLTERVSREEPDEVPPEDEAPELVAPDEGVRADSEEAEVAAAVTEDEATLAEGDPLAGDPSTRDVVQEREGATPAEEAAVRVEDEPG</sequence>
<reference evidence="2" key="1">
    <citation type="submission" date="2023-01" db="EMBL/GenBank/DDBJ databases">
        <title>The diversity of Class Acidimicrobiia in South China Sea sediment environments and the proposal of Iamia marina sp. nov., a novel species of the genus Iamia.</title>
        <authorList>
            <person name="He Y."/>
            <person name="Tian X."/>
        </authorList>
    </citation>
    <scope>NUCLEOTIDE SEQUENCE</scope>
    <source>
        <strain evidence="2">DSM 19957</strain>
    </source>
</reference>
<evidence type="ECO:0000313" key="2">
    <source>
        <dbReference type="EMBL" id="WCO66773.1"/>
    </source>
</evidence>
<feature type="compositionally biased region" description="Basic and acidic residues" evidence="1">
    <location>
        <begin position="103"/>
        <end position="113"/>
    </location>
</feature>
<keyword evidence="3" id="KW-1185">Reference proteome</keyword>
<dbReference type="EMBL" id="CP116942">
    <property type="protein sequence ID" value="WCO66773.1"/>
    <property type="molecule type" value="Genomic_DNA"/>
</dbReference>
<evidence type="ECO:0000313" key="3">
    <source>
        <dbReference type="Proteomes" id="UP001216390"/>
    </source>
</evidence>
<gene>
    <name evidence="2" type="ORF">PO878_19975</name>
</gene>
<accession>A0AAF0BV62</accession>